<gene>
    <name evidence="4" type="ORF">F5878DRAFT_660440</name>
</gene>
<keyword evidence="2" id="KW-0175">Coiled coil</keyword>
<dbReference type="Pfam" id="PF00400">
    <property type="entry name" value="WD40"/>
    <property type="match status" value="1"/>
</dbReference>
<dbReference type="SUPFAM" id="SSF50978">
    <property type="entry name" value="WD40 repeat-like"/>
    <property type="match status" value="1"/>
</dbReference>
<dbReference type="InterPro" id="IPR015943">
    <property type="entry name" value="WD40/YVTN_repeat-like_dom_sf"/>
</dbReference>
<dbReference type="InterPro" id="IPR036322">
    <property type="entry name" value="WD40_repeat_dom_sf"/>
</dbReference>
<dbReference type="Proteomes" id="UP001163846">
    <property type="component" value="Unassembled WGS sequence"/>
</dbReference>
<feature type="coiled-coil region" evidence="2">
    <location>
        <begin position="9"/>
        <end position="90"/>
    </location>
</feature>
<dbReference type="PROSITE" id="PS50294">
    <property type="entry name" value="WD_REPEATS_REGION"/>
    <property type="match status" value="1"/>
</dbReference>
<evidence type="ECO:0000313" key="4">
    <source>
        <dbReference type="EMBL" id="KAJ3839256.1"/>
    </source>
</evidence>
<dbReference type="InterPro" id="IPR001680">
    <property type="entry name" value="WD40_rpt"/>
</dbReference>
<evidence type="ECO:0000313" key="5">
    <source>
        <dbReference type="Proteomes" id="UP001163846"/>
    </source>
</evidence>
<dbReference type="Gene3D" id="2.130.10.10">
    <property type="entry name" value="YVTN repeat-like/Quinoprotein amine dehydrogenase"/>
    <property type="match status" value="1"/>
</dbReference>
<accession>A0AA38PAY2</accession>
<keyword evidence="3" id="KW-1133">Transmembrane helix</keyword>
<proteinExistence type="predicted"/>
<keyword evidence="1" id="KW-0853">WD repeat</keyword>
<dbReference type="SMART" id="SM00320">
    <property type="entry name" value="WD40"/>
    <property type="match status" value="2"/>
</dbReference>
<evidence type="ECO:0000256" key="3">
    <source>
        <dbReference type="SAM" id="Phobius"/>
    </source>
</evidence>
<feature type="transmembrane region" description="Helical" evidence="3">
    <location>
        <begin position="427"/>
        <end position="456"/>
    </location>
</feature>
<protein>
    <recommendedName>
        <fullName evidence="6">WD40 repeat-like protein</fullName>
    </recommendedName>
</protein>
<dbReference type="EMBL" id="MU806138">
    <property type="protein sequence ID" value="KAJ3839256.1"/>
    <property type="molecule type" value="Genomic_DNA"/>
</dbReference>
<organism evidence="4 5">
    <name type="scientific">Lentinula raphanica</name>
    <dbReference type="NCBI Taxonomy" id="153919"/>
    <lineage>
        <taxon>Eukaryota</taxon>
        <taxon>Fungi</taxon>
        <taxon>Dikarya</taxon>
        <taxon>Basidiomycota</taxon>
        <taxon>Agaricomycotina</taxon>
        <taxon>Agaricomycetes</taxon>
        <taxon>Agaricomycetidae</taxon>
        <taxon>Agaricales</taxon>
        <taxon>Marasmiineae</taxon>
        <taxon>Omphalotaceae</taxon>
        <taxon>Lentinula</taxon>
    </lineage>
</organism>
<sequence>MSFRYIRHISFEDGEIRQLERRAAAASEEANRVRNEIVTLTEQSKSRDKEADLSRLAMMRALRIQAVTSLEEQQKEIQLLEKELLYLRGQGVIVAPTDYINALAFSVDGRYLASASNDKIVRVYDMEDNFAVIWKHEDSCSPTAVAWTDSALFVGNMEGDLTSKFRWICNYQYSTKELLYKADAPVHMMQFNTQKDRLLLCSGADVLLFTKNSERWEFQDHLPRPIPFGEIDNFDIPDTVATGAHFLDDHNECLIAYLHDGFRKFKIDTWDCAKVEWGLGDGFIEKIGFSAKSPDSKSVVATNLHRGLDWYKITPEKLKKMSTSEEIQDQHSNIPLPVLFINNGQATIMGTTKGYAVIFEAKHGKKVQALKHGGDQTWVTALAYVETSRRRRLIATGDGNCGQRTKIVIWCEKYGDTPIYVFKPWTVIWRIACIIMTAGRIVLILLGIVFAVSLLLPTRWKELVGSRVIAYPAVVQVPTQKTSSAPSVTPSSAVKIKEILNSLGMIAGNERDPSI</sequence>
<feature type="repeat" description="WD" evidence="1">
    <location>
        <begin position="93"/>
        <end position="127"/>
    </location>
</feature>
<reference evidence="4" key="1">
    <citation type="submission" date="2022-08" db="EMBL/GenBank/DDBJ databases">
        <authorList>
            <consortium name="DOE Joint Genome Institute"/>
            <person name="Min B."/>
            <person name="Riley R."/>
            <person name="Sierra-Patev S."/>
            <person name="Naranjo-Ortiz M."/>
            <person name="Looney B."/>
            <person name="Konkel Z."/>
            <person name="Slot J.C."/>
            <person name="Sakamoto Y."/>
            <person name="Steenwyk J.L."/>
            <person name="Rokas A."/>
            <person name="Carro J."/>
            <person name="Camarero S."/>
            <person name="Ferreira P."/>
            <person name="Molpeceres G."/>
            <person name="Ruiz-Duenas F.J."/>
            <person name="Serrano A."/>
            <person name="Henrissat B."/>
            <person name="Drula E."/>
            <person name="Hughes K.W."/>
            <person name="Mata J.L."/>
            <person name="Ishikawa N.K."/>
            <person name="Vargas-Isla R."/>
            <person name="Ushijima S."/>
            <person name="Smith C.A."/>
            <person name="Ahrendt S."/>
            <person name="Andreopoulos W."/>
            <person name="He G."/>
            <person name="Labutti K."/>
            <person name="Lipzen A."/>
            <person name="Ng V."/>
            <person name="Sandor L."/>
            <person name="Barry K."/>
            <person name="Martinez A.T."/>
            <person name="Xiao Y."/>
            <person name="Gibbons J.G."/>
            <person name="Terashima K."/>
            <person name="Hibbett D.S."/>
            <person name="Grigoriev I.V."/>
        </authorList>
    </citation>
    <scope>NUCLEOTIDE SEQUENCE</scope>
    <source>
        <strain evidence="4">TFB9207</strain>
    </source>
</reference>
<comment type="caution">
    <text evidence="4">The sequence shown here is derived from an EMBL/GenBank/DDBJ whole genome shotgun (WGS) entry which is preliminary data.</text>
</comment>
<keyword evidence="3" id="KW-0472">Membrane</keyword>
<evidence type="ECO:0008006" key="6">
    <source>
        <dbReference type="Google" id="ProtNLM"/>
    </source>
</evidence>
<keyword evidence="3" id="KW-0812">Transmembrane</keyword>
<evidence type="ECO:0000256" key="2">
    <source>
        <dbReference type="SAM" id="Coils"/>
    </source>
</evidence>
<evidence type="ECO:0000256" key="1">
    <source>
        <dbReference type="PROSITE-ProRule" id="PRU00221"/>
    </source>
</evidence>
<keyword evidence="5" id="KW-1185">Reference proteome</keyword>
<name>A0AA38PAY2_9AGAR</name>
<dbReference type="AlphaFoldDB" id="A0AA38PAY2"/>
<dbReference type="PROSITE" id="PS50082">
    <property type="entry name" value="WD_REPEATS_2"/>
    <property type="match status" value="1"/>
</dbReference>